<dbReference type="SUPFAM" id="SSF48403">
    <property type="entry name" value="Ankyrin repeat"/>
    <property type="match status" value="1"/>
</dbReference>
<dbReference type="InterPro" id="IPR036770">
    <property type="entry name" value="Ankyrin_rpt-contain_sf"/>
</dbReference>
<organism evidence="3 4">
    <name type="scientific">Candidatus Chromulinivorax destructor</name>
    <dbReference type="NCBI Taxonomy" id="2066483"/>
    <lineage>
        <taxon>Bacteria</taxon>
        <taxon>Candidatus Babelota</taxon>
        <taxon>Candidatus Babeliae</taxon>
        <taxon>Candidatus Babeliales</taxon>
        <taxon>Candidatus Chromulinivoraceae</taxon>
        <taxon>Candidatus Chromulinivorax</taxon>
    </lineage>
</organism>
<reference evidence="3 4" key="1">
    <citation type="submission" date="2017-12" db="EMBL/GenBank/DDBJ databases">
        <title>Chromulinavorax destructans is a abundant pathogen of dominant heterotrophic picoflagllates.</title>
        <authorList>
            <person name="Deeg C.M."/>
            <person name="Zimmer M."/>
            <person name="Suttle C.A."/>
        </authorList>
    </citation>
    <scope>NUCLEOTIDE SEQUENCE [LARGE SCALE GENOMIC DNA]</scope>
    <source>
        <strain evidence="3 4">SeV1</strain>
    </source>
</reference>
<dbReference type="InterPro" id="IPR002110">
    <property type="entry name" value="Ankyrin_rpt"/>
</dbReference>
<dbReference type="Proteomes" id="UP000254834">
    <property type="component" value="Chromosome"/>
</dbReference>
<dbReference type="KEGG" id="cdes:C0J27_05330"/>
<name>A0A345ZCV8_9BACT</name>
<protein>
    <submittedName>
        <fullName evidence="3">Uncharacterized protein</fullName>
    </submittedName>
</protein>
<gene>
    <name evidence="3" type="ORF">C0J27_05330</name>
</gene>
<evidence type="ECO:0000256" key="2">
    <source>
        <dbReference type="SAM" id="SignalP"/>
    </source>
</evidence>
<dbReference type="RefSeq" id="WP_115586140.1">
    <property type="nucleotide sequence ID" value="NZ_CP025544.1"/>
</dbReference>
<feature type="repeat" description="ANK" evidence="1">
    <location>
        <begin position="96"/>
        <end position="129"/>
    </location>
</feature>
<keyword evidence="1" id="KW-0040">ANK repeat</keyword>
<keyword evidence="2" id="KW-0732">Signal</keyword>
<sequence>MKNLKLLFLLAMSVGFTVQANELHDAVAANDIVKIKKLIKEGVSVHSLDAHGFTPLFRCKTKEAAQCLIENTADVNCSCTYNVYDASGCKSLYTVTGWTPLQEAINKDLSPEYILYLLDCGADVNAQSIWDGEEASWPFNLNFDFYIVQTPLSIAFAPYYDIKNDILPKCLQMTFPTLNNEVLRSDKLTPKNFLYAILQKEVLLEARSENKYTYTVEVEVTPGVMVQIF</sequence>
<dbReference type="PROSITE" id="PS50088">
    <property type="entry name" value="ANK_REPEAT"/>
    <property type="match status" value="1"/>
</dbReference>
<dbReference type="EMBL" id="CP025544">
    <property type="protein sequence ID" value="AXK61125.1"/>
    <property type="molecule type" value="Genomic_DNA"/>
</dbReference>
<dbReference type="OrthoDB" id="5365108at2"/>
<evidence type="ECO:0000256" key="1">
    <source>
        <dbReference type="PROSITE-ProRule" id="PRU00023"/>
    </source>
</evidence>
<dbReference type="SMART" id="SM00248">
    <property type="entry name" value="ANK"/>
    <property type="match status" value="3"/>
</dbReference>
<keyword evidence="4" id="KW-1185">Reference proteome</keyword>
<dbReference type="Pfam" id="PF12796">
    <property type="entry name" value="Ank_2"/>
    <property type="match status" value="1"/>
</dbReference>
<dbReference type="Gene3D" id="1.25.40.20">
    <property type="entry name" value="Ankyrin repeat-containing domain"/>
    <property type="match status" value="1"/>
</dbReference>
<evidence type="ECO:0000313" key="3">
    <source>
        <dbReference type="EMBL" id="AXK61125.1"/>
    </source>
</evidence>
<accession>A0A345ZCV8</accession>
<feature type="chain" id="PRO_5016864161" evidence="2">
    <location>
        <begin position="21"/>
        <end position="229"/>
    </location>
</feature>
<dbReference type="AlphaFoldDB" id="A0A345ZCV8"/>
<feature type="signal peptide" evidence="2">
    <location>
        <begin position="1"/>
        <end position="20"/>
    </location>
</feature>
<evidence type="ECO:0000313" key="4">
    <source>
        <dbReference type="Proteomes" id="UP000254834"/>
    </source>
</evidence>
<proteinExistence type="predicted"/>